<organism evidence="11 12">
    <name type="scientific">Candidatus Iainarchaeum sp</name>
    <dbReference type="NCBI Taxonomy" id="3101447"/>
    <lineage>
        <taxon>Archaea</taxon>
        <taxon>Candidatus Iainarchaeota</taxon>
        <taxon>Candidatus Iainarchaeia</taxon>
        <taxon>Candidatus Iainarchaeales</taxon>
        <taxon>Candidatus Iainarchaeaceae</taxon>
        <taxon>Candidatus Iainarchaeum</taxon>
    </lineage>
</organism>
<reference evidence="11" key="2">
    <citation type="submission" date="2021-05" db="EMBL/GenBank/DDBJ databases">
        <title>Protein family content uncovers lineage relationships and bacterial pathway maintenance mechanisms in DPANN archaea.</title>
        <authorList>
            <person name="Castelle C.J."/>
            <person name="Meheust R."/>
            <person name="Jaffe A.L."/>
            <person name="Seitz K."/>
            <person name="Gong X."/>
            <person name="Baker B.J."/>
            <person name="Banfield J.F."/>
        </authorList>
    </citation>
    <scope>NUCLEOTIDE SEQUENCE</scope>
    <source>
        <strain evidence="11">RIFCSPLOWO2_01_FULL_AR10_48_17</strain>
    </source>
</reference>
<evidence type="ECO:0000256" key="4">
    <source>
        <dbReference type="ARBA" id="ARBA00022679"/>
    </source>
</evidence>
<dbReference type="Gene3D" id="3.40.50.1260">
    <property type="entry name" value="Phosphoglycerate kinase, N-terminal domain"/>
    <property type="match status" value="2"/>
</dbReference>
<evidence type="ECO:0000256" key="5">
    <source>
        <dbReference type="ARBA" id="ARBA00022741"/>
    </source>
</evidence>
<protein>
    <recommendedName>
        <fullName evidence="3 10">Phosphoglycerate kinase</fullName>
        <ecNumber evidence="2 10">2.7.2.3</ecNumber>
    </recommendedName>
</protein>
<comment type="caution">
    <text evidence="11">The sequence shown here is derived from an EMBL/GenBank/DDBJ whole genome shotgun (WGS) entry which is preliminary data.</text>
</comment>
<proteinExistence type="inferred from homology"/>
<sequence>MYRTILDQSIAGKTLIVRIDLNSNFQNGKLQVSERFIQHAKALSALADKGARVVVLAHQGRKGDPDFFPLESHGEVLEKLMGRKVKLVPWNVDYVAEVKRLNDGEVILMQNVREFAEESREAPGPEHAQLPFVKNLASVADFFVLDALSIAHRSHASVVGFSALLPSFAGPTLHKELSALQKISSLKDGRLLILGGAKPADSIAMLSYFLDSKKTDRVLLAGVLAEVFLKTSNFSFGKKDFFLQEKGYLKLLPVAKDLFSKHRDKIVLPLDFAVLDDKKKRVELLLSQFPSSNPTMDIGKKTIALFSKEIKKSRLIVFNGTIGVFEQKGFEAGTKKIFSAICRNKAFSLIGGGDTVTAAKQLKFSFERFGHVSLAGKALLEYLSGQTLPGLAALGFVRK</sequence>
<dbReference type="Pfam" id="PF00162">
    <property type="entry name" value="PGK"/>
    <property type="match status" value="1"/>
</dbReference>
<feature type="binding site" evidence="8">
    <location>
        <begin position="20"/>
        <end position="22"/>
    </location>
    <ligand>
        <name>substrate</name>
    </ligand>
</feature>
<dbReference type="PIRSF" id="PIRSF000724">
    <property type="entry name" value="Pgk"/>
    <property type="match status" value="1"/>
</dbReference>
<reference evidence="11" key="1">
    <citation type="submission" date="2021-03" db="EMBL/GenBank/DDBJ databases">
        <authorList>
            <person name="Jaffe A."/>
        </authorList>
    </citation>
    <scope>NUCLEOTIDE SEQUENCE</scope>
    <source>
        <strain evidence="11">RIFCSPLOWO2_01_FULL_AR10_48_17</strain>
    </source>
</reference>
<dbReference type="GO" id="GO:0005524">
    <property type="term" value="F:ATP binding"/>
    <property type="evidence" value="ECO:0007669"/>
    <property type="project" value="UniProtKB-KW"/>
</dbReference>
<dbReference type="InterPro" id="IPR001576">
    <property type="entry name" value="Phosphoglycerate_kinase"/>
</dbReference>
<name>A0A8T4L8I3_9ARCH</name>
<dbReference type="GO" id="GO:0006096">
    <property type="term" value="P:glycolytic process"/>
    <property type="evidence" value="ECO:0007669"/>
    <property type="project" value="InterPro"/>
</dbReference>
<evidence type="ECO:0000256" key="10">
    <source>
        <dbReference type="RuleBase" id="RU000532"/>
    </source>
</evidence>
<keyword evidence="5" id="KW-0547">Nucleotide-binding</keyword>
<evidence type="ECO:0000256" key="8">
    <source>
        <dbReference type="PIRSR" id="PIRSR000724-1"/>
    </source>
</evidence>
<dbReference type="EMBL" id="JAGVWC010000014">
    <property type="protein sequence ID" value="MBS3062202.1"/>
    <property type="molecule type" value="Genomic_DNA"/>
</dbReference>
<accession>A0A8T4L8I3</accession>
<keyword evidence="7 9" id="KW-0067">ATP-binding</keyword>
<feature type="binding site" evidence="8">
    <location>
        <position position="35"/>
    </location>
    <ligand>
        <name>(2R)-3-phosphoglycerate</name>
        <dbReference type="ChEBI" id="CHEBI:58272"/>
    </ligand>
</feature>
<dbReference type="InterPro" id="IPR036043">
    <property type="entry name" value="Phosphoglycerate_kinase_sf"/>
</dbReference>
<dbReference type="GO" id="GO:0004618">
    <property type="term" value="F:phosphoglycerate kinase activity"/>
    <property type="evidence" value="ECO:0007669"/>
    <property type="project" value="UniProtKB-EC"/>
</dbReference>
<feature type="binding site" evidence="8">
    <location>
        <begin position="58"/>
        <end position="61"/>
    </location>
    <ligand>
        <name>substrate</name>
    </ligand>
</feature>
<dbReference type="GO" id="GO:0005829">
    <property type="term" value="C:cytosol"/>
    <property type="evidence" value="ECO:0007669"/>
    <property type="project" value="TreeGrafter"/>
</dbReference>
<keyword evidence="4 10" id="KW-0808">Transferase</keyword>
<gene>
    <name evidence="11" type="primary">pgk</name>
    <name evidence="11" type="ORF">J4215_06495</name>
</gene>
<dbReference type="AlphaFoldDB" id="A0A8T4L8I3"/>
<comment type="similarity">
    <text evidence="10">Belongs to the phosphoglycerate kinase family.</text>
</comment>
<dbReference type="GO" id="GO:0043531">
    <property type="term" value="F:ADP binding"/>
    <property type="evidence" value="ECO:0007669"/>
    <property type="project" value="TreeGrafter"/>
</dbReference>
<dbReference type="EC" id="2.7.2.3" evidence="2 10"/>
<evidence type="ECO:0000256" key="3">
    <source>
        <dbReference type="ARBA" id="ARBA00016471"/>
    </source>
</evidence>
<dbReference type="PANTHER" id="PTHR11406">
    <property type="entry name" value="PHOSPHOGLYCERATE KINASE"/>
    <property type="match status" value="1"/>
</dbReference>
<feature type="binding site" evidence="8">
    <location>
        <position position="153"/>
    </location>
    <ligand>
        <name>(2R)-3-phosphoglycerate</name>
        <dbReference type="ChEBI" id="CHEBI:58272"/>
    </ligand>
</feature>
<evidence type="ECO:0000256" key="2">
    <source>
        <dbReference type="ARBA" id="ARBA00013061"/>
    </source>
</evidence>
<feature type="binding site" evidence="8">
    <location>
        <position position="113"/>
    </location>
    <ligand>
        <name>(2R)-3-phosphoglycerate</name>
        <dbReference type="ChEBI" id="CHEBI:58272"/>
    </ligand>
</feature>
<evidence type="ECO:0000256" key="9">
    <source>
        <dbReference type="PIRSR" id="PIRSR000724-2"/>
    </source>
</evidence>
<dbReference type="SUPFAM" id="SSF53748">
    <property type="entry name" value="Phosphoglycerate kinase"/>
    <property type="match status" value="1"/>
</dbReference>
<evidence type="ECO:0000256" key="6">
    <source>
        <dbReference type="ARBA" id="ARBA00022777"/>
    </source>
</evidence>
<keyword evidence="6 10" id="KW-0418">Kinase</keyword>
<dbReference type="GO" id="GO:0006094">
    <property type="term" value="P:gluconeogenesis"/>
    <property type="evidence" value="ECO:0007669"/>
    <property type="project" value="TreeGrafter"/>
</dbReference>
<dbReference type="Proteomes" id="UP000675968">
    <property type="component" value="Unassembled WGS sequence"/>
</dbReference>
<dbReference type="InterPro" id="IPR015824">
    <property type="entry name" value="Phosphoglycerate_kinase_N"/>
</dbReference>
<feature type="binding site" evidence="9">
    <location>
        <position position="326"/>
    </location>
    <ligand>
        <name>ATP</name>
        <dbReference type="ChEBI" id="CHEBI:30616"/>
    </ligand>
</feature>
<evidence type="ECO:0000256" key="1">
    <source>
        <dbReference type="ARBA" id="ARBA00000642"/>
    </source>
</evidence>
<dbReference type="PRINTS" id="PR00477">
    <property type="entry name" value="PHGLYCKINASE"/>
</dbReference>
<evidence type="ECO:0000313" key="11">
    <source>
        <dbReference type="EMBL" id="MBS3062202.1"/>
    </source>
</evidence>
<comment type="catalytic activity">
    <reaction evidence="1 10">
        <text>(2R)-3-phosphoglycerate + ATP = (2R)-3-phospho-glyceroyl phosphate + ADP</text>
        <dbReference type="Rhea" id="RHEA:14801"/>
        <dbReference type="ChEBI" id="CHEBI:30616"/>
        <dbReference type="ChEBI" id="CHEBI:57604"/>
        <dbReference type="ChEBI" id="CHEBI:58272"/>
        <dbReference type="ChEBI" id="CHEBI:456216"/>
        <dbReference type="EC" id="2.7.2.3"/>
    </reaction>
</comment>
<dbReference type="PANTHER" id="PTHR11406:SF23">
    <property type="entry name" value="PHOSPHOGLYCERATE KINASE 1, CHLOROPLASTIC-RELATED"/>
    <property type="match status" value="1"/>
</dbReference>
<evidence type="ECO:0000256" key="7">
    <source>
        <dbReference type="ARBA" id="ARBA00022840"/>
    </source>
</evidence>
<evidence type="ECO:0000313" key="12">
    <source>
        <dbReference type="Proteomes" id="UP000675968"/>
    </source>
</evidence>
<feature type="binding site" evidence="9">
    <location>
        <begin position="352"/>
        <end position="355"/>
    </location>
    <ligand>
        <name>ATP</name>
        <dbReference type="ChEBI" id="CHEBI:30616"/>
    </ligand>
</feature>